<dbReference type="PANTHER" id="PTHR31589:SF110">
    <property type="entry name" value="PROTEIN, PUTATIVE (DUF239)-RELATED"/>
    <property type="match status" value="1"/>
</dbReference>
<dbReference type="EMBL" id="MVGT01001066">
    <property type="protein sequence ID" value="OVA13933.1"/>
    <property type="molecule type" value="Genomic_DNA"/>
</dbReference>
<dbReference type="InterPro" id="IPR004314">
    <property type="entry name" value="Neprosin"/>
</dbReference>
<reference evidence="2 3" key="1">
    <citation type="journal article" date="2017" name="Mol. Plant">
        <title>The Genome of Medicinal Plant Macleaya cordata Provides New Insights into Benzylisoquinoline Alkaloids Metabolism.</title>
        <authorList>
            <person name="Liu X."/>
            <person name="Liu Y."/>
            <person name="Huang P."/>
            <person name="Ma Y."/>
            <person name="Qing Z."/>
            <person name="Tang Q."/>
            <person name="Cao H."/>
            <person name="Cheng P."/>
            <person name="Zheng Y."/>
            <person name="Yuan Z."/>
            <person name="Zhou Y."/>
            <person name="Liu J."/>
            <person name="Tang Z."/>
            <person name="Zhuo Y."/>
            <person name="Zhang Y."/>
            <person name="Yu L."/>
            <person name="Huang J."/>
            <person name="Yang P."/>
            <person name="Peng Q."/>
            <person name="Zhang J."/>
            <person name="Jiang W."/>
            <person name="Zhang Z."/>
            <person name="Lin K."/>
            <person name="Ro D.K."/>
            <person name="Chen X."/>
            <person name="Xiong X."/>
            <person name="Shang Y."/>
            <person name="Huang S."/>
            <person name="Zeng J."/>
        </authorList>
    </citation>
    <scope>NUCLEOTIDE SEQUENCE [LARGE SCALE GENOMIC DNA]</scope>
    <source>
        <strain evidence="3">cv. BLH2017</strain>
        <tissue evidence="2">Root</tissue>
    </source>
</reference>
<evidence type="ECO:0000313" key="3">
    <source>
        <dbReference type="Proteomes" id="UP000195402"/>
    </source>
</evidence>
<name>A0A200QTZ9_MACCD</name>
<dbReference type="PANTHER" id="PTHR31589">
    <property type="entry name" value="PROTEIN, PUTATIVE (DUF239)-RELATED-RELATED"/>
    <property type="match status" value="1"/>
</dbReference>
<feature type="domain" description="Neprosin PEP catalytic" evidence="1">
    <location>
        <begin position="76"/>
        <end position="336"/>
    </location>
</feature>
<dbReference type="OrthoDB" id="1858978at2759"/>
<dbReference type="Proteomes" id="UP000195402">
    <property type="component" value="Unassembled WGS sequence"/>
</dbReference>
<comment type="caution">
    <text evidence="2">The sequence shown here is derived from an EMBL/GenBank/DDBJ whole genome shotgun (WGS) entry which is preliminary data.</text>
</comment>
<dbReference type="AlphaFoldDB" id="A0A200QTZ9"/>
<keyword evidence="3" id="KW-1185">Reference proteome</keyword>
<dbReference type="OMA" id="IPWIGKA"/>
<sequence>MKPELIQEETINELALSIANFPKTELELHNDRCPSGTVPILRSRKEDLIHAKYLSKRIKVYQTNNYPLAPMSHHHVSNHSFYFIILYFVSVQPSTEGKIYYGGKALINTQNPIVQKDQFSTGQIWIQNGPVEEINSIEFGWAVYPLLSKDNRTRLFGYWTGDGYKQTGCFNMLCSGFVQVHPKISLGSGFFEKSVYGGMQYVLTTMVYRDPQSGNWWLTSCDSSNQLVGYWPNELFTHLANNASVVRYGGVAGAEPNRPTPPMGNGHFPNKDYRKACYISNMKVLDDKGSPLNLNQSEVRVKQDTIRKCYDVKFNGFLDKFFELQMMFGGPGGMCP</sequence>
<evidence type="ECO:0000259" key="1">
    <source>
        <dbReference type="PROSITE" id="PS52045"/>
    </source>
</evidence>
<organism evidence="2 3">
    <name type="scientific">Macleaya cordata</name>
    <name type="common">Five-seeded plume-poppy</name>
    <name type="synonym">Bocconia cordata</name>
    <dbReference type="NCBI Taxonomy" id="56857"/>
    <lineage>
        <taxon>Eukaryota</taxon>
        <taxon>Viridiplantae</taxon>
        <taxon>Streptophyta</taxon>
        <taxon>Embryophyta</taxon>
        <taxon>Tracheophyta</taxon>
        <taxon>Spermatophyta</taxon>
        <taxon>Magnoliopsida</taxon>
        <taxon>Ranunculales</taxon>
        <taxon>Papaveraceae</taxon>
        <taxon>Papaveroideae</taxon>
        <taxon>Macleaya</taxon>
    </lineage>
</organism>
<dbReference type="Gene3D" id="3.90.1320.10">
    <property type="entry name" value="Outer-capsid protein sigma 3, large lobe"/>
    <property type="match status" value="1"/>
</dbReference>
<accession>A0A200QTZ9</accession>
<gene>
    <name evidence="2" type="ORF">BVC80_1783g29</name>
</gene>
<dbReference type="Pfam" id="PF03080">
    <property type="entry name" value="Neprosin"/>
    <property type="match status" value="1"/>
</dbReference>
<dbReference type="InterPro" id="IPR053168">
    <property type="entry name" value="Glutamic_endopeptidase"/>
</dbReference>
<dbReference type="PROSITE" id="PS52045">
    <property type="entry name" value="NEPROSIN_PEP_CD"/>
    <property type="match status" value="1"/>
</dbReference>
<proteinExistence type="predicted"/>
<dbReference type="InParanoid" id="A0A200QTZ9"/>
<dbReference type="STRING" id="56857.A0A200QTZ9"/>
<protein>
    <recommendedName>
        <fullName evidence="1">Neprosin PEP catalytic domain-containing protein</fullName>
    </recommendedName>
</protein>
<evidence type="ECO:0000313" key="2">
    <source>
        <dbReference type="EMBL" id="OVA13933.1"/>
    </source>
</evidence>